<keyword evidence="1" id="KW-1185">Reference proteome</keyword>
<dbReference type="Proteomes" id="UP000887565">
    <property type="component" value="Unplaced"/>
</dbReference>
<evidence type="ECO:0000313" key="1">
    <source>
        <dbReference type="Proteomes" id="UP000887565"/>
    </source>
</evidence>
<reference evidence="2" key="1">
    <citation type="submission" date="2022-11" db="UniProtKB">
        <authorList>
            <consortium name="WormBaseParasite"/>
        </authorList>
    </citation>
    <scope>IDENTIFICATION</scope>
</reference>
<accession>A0A915KWP4</accession>
<sequence>MKSSLTWTHDLSEGEDKCLPERYRKKSVKKRIMFGASRREKILSHFYCRNSLITNKTEVSSFSQHSPLTTRLVKMVDAKNRTVAASNVDETPIICRFLIQIFLPPKLRTILAFPHRTAMYAAL</sequence>
<evidence type="ECO:0000313" key="2">
    <source>
        <dbReference type="WBParaSite" id="nRc.2.0.1.t41945-RA"/>
    </source>
</evidence>
<dbReference type="WBParaSite" id="nRc.2.0.1.t41945-RA">
    <property type="protein sequence ID" value="nRc.2.0.1.t41945-RA"/>
    <property type="gene ID" value="nRc.2.0.1.g41945"/>
</dbReference>
<name>A0A915KWP4_ROMCU</name>
<organism evidence="1 2">
    <name type="scientific">Romanomermis culicivorax</name>
    <name type="common">Nematode worm</name>
    <dbReference type="NCBI Taxonomy" id="13658"/>
    <lineage>
        <taxon>Eukaryota</taxon>
        <taxon>Metazoa</taxon>
        <taxon>Ecdysozoa</taxon>
        <taxon>Nematoda</taxon>
        <taxon>Enoplea</taxon>
        <taxon>Dorylaimia</taxon>
        <taxon>Mermithida</taxon>
        <taxon>Mermithoidea</taxon>
        <taxon>Mermithidae</taxon>
        <taxon>Romanomermis</taxon>
    </lineage>
</organism>
<dbReference type="AlphaFoldDB" id="A0A915KWP4"/>
<protein>
    <submittedName>
        <fullName evidence="2">Uncharacterized protein</fullName>
    </submittedName>
</protein>
<proteinExistence type="predicted"/>